<dbReference type="InterPro" id="IPR001841">
    <property type="entry name" value="Znf_RING"/>
</dbReference>
<comment type="caution">
    <text evidence="6">The sequence shown here is derived from an EMBL/GenBank/DDBJ whole genome shotgun (WGS) entry which is preliminary data.</text>
</comment>
<evidence type="ECO:0000259" key="5">
    <source>
        <dbReference type="PROSITE" id="PS50089"/>
    </source>
</evidence>
<proteinExistence type="predicted"/>
<evidence type="ECO:0000256" key="4">
    <source>
        <dbReference type="PROSITE-ProRule" id="PRU00175"/>
    </source>
</evidence>
<dbReference type="EMBL" id="JAENGY010000016">
    <property type="protein sequence ID" value="KAG6976963.1"/>
    <property type="molecule type" value="Genomic_DNA"/>
</dbReference>
<protein>
    <recommendedName>
        <fullName evidence="5">RING-type domain-containing protein</fullName>
    </recommendedName>
</protein>
<sequence length="235" mass="26103">MELQLSVTVRYVARHSEVIGDVLGHFESPAWVRLVLRQVVPQLKQISPTDPNELIKMVRDAENSAEQEHDTACAICMGGEPVDPAPLELPCSHRFHSACAQSWLNRRSTCPLCRFQLPTAYTGTFAIAAVRSTLLLPSEHNGLSPSELQVRPVGGRMLQAVVTITLTRIPAETPLDTTKRRRLCHVSVAMVHANGSSALMPLGRNTKRQREEKRKTWNLCEASLRECGPPPKPDF</sequence>
<keyword evidence="1" id="KW-0479">Metal-binding</keyword>
<dbReference type="AlphaFoldDB" id="A0A8J5J189"/>
<dbReference type="SMART" id="SM00184">
    <property type="entry name" value="RING"/>
    <property type="match status" value="1"/>
</dbReference>
<dbReference type="PANTHER" id="PTHR15710">
    <property type="entry name" value="E3 UBIQUITIN-PROTEIN LIGASE PRAJA"/>
    <property type="match status" value="1"/>
</dbReference>
<reference evidence="6" key="1">
    <citation type="submission" date="2021-01" db="EMBL/GenBank/DDBJ databases">
        <title>Phytophthora aleatoria, a newly-described species from Pinus radiata is distinct from Phytophthora cactorum isolates based on comparative genomics.</title>
        <authorList>
            <person name="Mcdougal R."/>
            <person name="Panda P."/>
            <person name="Williams N."/>
            <person name="Studholme D.J."/>
        </authorList>
    </citation>
    <scope>NUCLEOTIDE SEQUENCE</scope>
    <source>
        <strain evidence="6">NZFS 4037</strain>
    </source>
</reference>
<organism evidence="6 7">
    <name type="scientific">Phytophthora aleatoria</name>
    <dbReference type="NCBI Taxonomy" id="2496075"/>
    <lineage>
        <taxon>Eukaryota</taxon>
        <taxon>Sar</taxon>
        <taxon>Stramenopiles</taxon>
        <taxon>Oomycota</taxon>
        <taxon>Peronosporomycetes</taxon>
        <taxon>Peronosporales</taxon>
        <taxon>Peronosporaceae</taxon>
        <taxon>Phytophthora</taxon>
    </lineage>
</organism>
<evidence type="ECO:0000256" key="2">
    <source>
        <dbReference type="ARBA" id="ARBA00022771"/>
    </source>
</evidence>
<feature type="domain" description="RING-type" evidence="5">
    <location>
        <begin position="73"/>
        <end position="114"/>
    </location>
</feature>
<keyword evidence="3" id="KW-0862">Zinc</keyword>
<dbReference type="Proteomes" id="UP000709295">
    <property type="component" value="Unassembled WGS sequence"/>
</dbReference>
<evidence type="ECO:0000256" key="1">
    <source>
        <dbReference type="ARBA" id="ARBA00022723"/>
    </source>
</evidence>
<name>A0A8J5J189_9STRA</name>
<keyword evidence="2 4" id="KW-0863">Zinc-finger</keyword>
<keyword evidence="7" id="KW-1185">Reference proteome</keyword>
<evidence type="ECO:0000313" key="6">
    <source>
        <dbReference type="EMBL" id="KAG6976963.1"/>
    </source>
</evidence>
<dbReference type="SMART" id="SM00744">
    <property type="entry name" value="RINGv"/>
    <property type="match status" value="1"/>
</dbReference>
<evidence type="ECO:0000313" key="7">
    <source>
        <dbReference type="Proteomes" id="UP000709295"/>
    </source>
</evidence>
<dbReference type="PANTHER" id="PTHR15710:SF74">
    <property type="entry name" value="RING-TYPE E3 UBIQUITIN TRANSFERASE-RELATED"/>
    <property type="match status" value="1"/>
</dbReference>
<dbReference type="GO" id="GO:0008270">
    <property type="term" value="F:zinc ion binding"/>
    <property type="evidence" value="ECO:0007669"/>
    <property type="project" value="UniProtKB-KW"/>
</dbReference>
<dbReference type="InterPro" id="IPR011016">
    <property type="entry name" value="Znf_RING-CH"/>
</dbReference>
<accession>A0A8J5J189</accession>
<evidence type="ECO:0000256" key="3">
    <source>
        <dbReference type="ARBA" id="ARBA00022833"/>
    </source>
</evidence>
<dbReference type="Pfam" id="PF13639">
    <property type="entry name" value="zf-RING_2"/>
    <property type="match status" value="1"/>
</dbReference>
<gene>
    <name evidence="6" type="ORF">JG688_00000838</name>
</gene>
<dbReference type="PROSITE" id="PS50089">
    <property type="entry name" value="ZF_RING_2"/>
    <property type="match status" value="1"/>
</dbReference>